<dbReference type="EMBL" id="JANPWB010000008">
    <property type="protein sequence ID" value="KAJ1160370.1"/>
    <property type="molecule type" value="Genomic_DNA"/>
</dbReference>
<proteinExistence type="predicted"/>
<accession>A0AAV7SAR0</accession>
<dbReference type="Proteomes" id="UP001066276">
    <property type="component" value="Chromosome 4_2"/>
</dbReference>
<evidence type="ECO:0000313" key="2">
    <source>
        <dbReference type="EMBL" id="KAJ1160370.1"/>
    </source>
</evidence>
<feature type="region of interest" description="Disordered" evidence="1">
    <location>
        <begin position="81"/>
        <end position="148"/>
    </location>
</feature>
<feature type="region of interest" description="Disordered" evidence="1">
    <location>
        <begin position="39"/>
        <end position="68"/>
    </location>
</feature>
<reference evidence="2" key="1">
    <citation type="journal article" date="2022" name="bioRxiv">
        <title>Sequencing and chromosome-scale assembly of the giantPleurodeles waltlgenome.</title>
        <authorList>
            <person name="Brown T."/>
            <person name="Elewa A."/>
            <person name="Iarovenko S."/>
            <person name="Subramanian E."/>
            <person name="Araus A.J."/>
            <person name="Petzold A."/>
            <person name="Susuki M."/>
            <person name="Suzuki K.-i.T."/>
            <person name="Hayashi T."/>
            <person name="Toyoda A."/>
            <person name="Oliveira C."/>
            <person name="Osipova E."/>
            <person name="Leigh N.D."/>
            <person name="Simon A."/>
            <person name="Yun M.H."/>
        </authorList>
    </citation>
    <scope>NUCLEOTIDE SEQUENCE</scope>
    <source>
        <strain evidence="2">20211129_DDA</strain>
        <tissue evidence="2">Liver</tissue>
    </source>
</reference>
<feature type="compositionally biased region" description="Basic and acidic residues" evidence="1">
    <location>
        <begin position="104"/>
        <end position="114"/>
    </location>
</feature>
<feature type="compositionally biased region" description="Basic and acidic residues" evidence="1">
    <location>
        <begin position="48"/>
        <end position="57"/>
    </location>
</feature>
<name>A0AAV7SAR0_PLEWA</name>
<keyword evidence="3" id="KW-1185">Reference proteome</keyword>
<protein>
    <submittedName>
        <fullName evidence="2">Uncharacterized protein</fullName>
    </submittedName>
</protein>
<organism evidence="2 3">
    <name type="scientific">Pleurodeles waltl</name>
    <name type="common">Iberian ribbed newt</name>
    <dbReference type="NCBI Taxonomy" id="8319"/>
    <lineage>
        <taxon>Eukaryota</taxon>
        <taxon>Metazoa</taxon>
        <taxon>Chordata</taxon>
        <taxon>Craniata</taxon>
        <taxon>Vertebrata</taxon>
        <taxon>Euteleostomi</taxon>
        <taxon>Amphibia</taxon>
        <taxon>Batrachia</taxon>
        <taxon>Caudata</taxon>
        <taxon>Salamandroidea</taxon>
        <taxon>Salamandridae</taxon>
        <taxon>Pleurodelinae</taxon>
        <taxon>Pleurodeles</taxon>
    </lineage>
</organism>
<feature type="compositionally biased region" description="Low complexity" evidence="1">
    <location>
        <begin position="124"/>
        <end position="139"/>
    </location>
</feature>
<evidence type="ECO:0000313" key="3">
    <source>
        <dbReference type="Proteomes" id="UP001066276"/>
    </source>
</evidence>
<comment type="caution">
    <text evidence="2">The sequence shown here is derived from an EMBL/GenBank/DDBJ whole genome shotgun (WGS) entry which is preliminary data.</text>
</comment>
<dbReference type="AlphaFoldDB" id="A0AAV7SAR0"/>
<evidence type="ECO:0000256" key="1">
    <source>
        <dbReference type="SAM" id="MobiDB-lite"/>
    </source>
</evidence>
<sequence length="148" mass="16438">MGASNWTQRCGGPPVWWHVIGDREGPWHSAAVRQRAPWDMSQSLRGMSEGRSRDRVCHTKTAAAPGGPQWEEELLAWRHCIGDQTDGSPGGGGPPSGPVRARWRLTEDTAKTQERSTTGRADCLRPSPLRLRSISRPPSGNRKEYHSY</sequence>
<gene>
    <name evidence="2" type="ORF">NDU88_000872</name>
</gene>